<proteinExistence type="predicted"/>
<dbReference type="Proteomes" id="UP001597402">
    <property type="component" value="Unassembled WGS sequence"/>
</dbReference>
<dbReference type="InterPro" id="IPR013815">
    <property type="entry name" value="ATP_grasp_subdomain_1"/>
</dbReference>
<organism evidence="3 4">
    <name type="scientific">Blastococcus deserti</name>
    <dbReference type="NCBI Taxonomy" id="2259033"/>
    <lineage>
        <taxon>Bacteria</taxon>
        <taxon>Bacillati</taxon>
        <taxon>Actinomycetota</taxon>
        <taxon>Actinomycetes</taxon>
        <taxon>Geodermatophilales</taxon>
        <taxon>Geodermatophilaceae</taxon>
        <taxon>Blastococcus</taxon>
    </lineage>
</organism>
<reference evidence="4" key="1">
    <citation type="journal article" date="2019" name="Int. J. Syst. Evol. Microbiol.">
        <title>The Global Catalogue of Microorganisms (GCM) 10K type strain sequencing project: providing services to taxonomists for standard genome sequencing and annotation.</title>
        <authorList>
            <consortium name="The Broad Institute Genomics Platform"/>
            <consortium name="The Broad Institute Genome Sequencing Center for Infectious Disease"/>
            <person name="Wu L."/>
            <person name="Ma J."/>
        </authorList>
    </citation>
    <scope>NUCLEOTIDE SEQUENCE [LARGE SCALE GENOMIC DNA]</scope>
    <source>
        <strain evidence="4">JCM 3338</strain>
    </source>
</reference>
<dbReference type="RefSeq" id="WP_376873713.1">
    <property type="nucleotide sequence ID" value="NZ_JBHUHP010000008.1"/>
</dbReference>
<dbReference type="Gene3D" id="3.30.1490.20">
    <property type="entry name" value="ATP-grasp fold, A domain"/>
    <property type="match status" value="1"/>
</dbReference>
<gene>
    <name evidence="3" type="ORF">ACFSHS_07565</name>
</gene>
<accession>A0ABW4X9Y3</accession>
<dbReference type="SUPFAM" id="SSF56059">
    <property type="entry name" value="Glutathione synthetase ATP-binding domain-like"/>
    <property type="match status" value="1"/>
</dbReference>
<feature type="region of interest" description="Disordered" evidence="1">
    <location>
        <begin position="1"/>
        <end position="38"/>
    </location>
</feature>
<dbReference type="InterPro" id="IPR051549">
    <property type="entry name" value="PEP_Utilizing_Enz"/>
</dbReference>
<evidence type="ECO:0000313" key="4">
    <source>
        <dbReference type="Proteomes" id="UP001597402"/>
    </source>
</evidence>
<dbReference type="PANTHER" id="PTHR43615:SF1">
    <property type="entry name" value="PPDK_N DOMAIN-CONTAINING PROTEIN"/>
    <property type="match status" value="1"/>
</dbReference>
<comment type="caution">
    <text evidence="3">The sequence shown here is derived from an EMBL/GenBank/DDBJ whole genome shotgun (WGS) entry which is preliminary data.</text>
</comment>
<dbReference type="EMBL" id="JBHUHP010000008">
    <property type="protein sequence ID" value="MFD2091433.1"/>
    <property type="molecule type" value="Genomic_DNA"/>
</dbReference>
<evidence type="ECO:0000313" key="3">
    <source>
        <dbReference type="EMBL" id="MFD2091433.1"/>
    </source>
</evidence>
<evidence type="ECO:0000259" key="2">
    <source>
        <dbReference type="Pfam" id="PF01326"/>
    </source>
</evidence>
<dbReference type="Pfam" id="PF01326">
    <property type="entry name" value="PPDK_N"/>
    <property type="match status" value="1"/>
</dbReference>
<sequence>MWSPSADVETPRGGGLRVAPRAGAAGEPVPLEEAQDAGRYGEKAVQLGVARRAGLPVPAGVALPASLVEAVASGDRSARRRVERARAELGTGPVAVRSSAIGEDSTDASFAGQHVTVLNADDVVAAVEQVVASTREGAVAAYRGRLGQPGSSGVGVVVQRLVPARVAGVLFTCDPVTGADELVVEASWALGEAVVGGMVTPDLYRLSPDGELRGTWPGRKDRAVVAVPGGGTRTVAVPTTEALRPALDARALDRLAALARRVREVWSGHSDLEWAFSAPDDGLALLQRRPVTAAPTVAGRTP</sequence>
<dbReference type="Gene3D" id="3.30.470.20">
    <property type="entry name" value="ATP-grasp fold, B domain"/>
    <property type="match status" value="1"/>
</dbReference>
<feature type="domain" description="Pyruvate phosphate dikinase AMP/ATP-binding" evidence="2">
    <location>
        <begin position="63"/>
        <end position="294"/>
    </location>
</feature>
<protein>
    <submittedName>
        <fullName evidence="3">PEP/pyruvate-binding domain-containing protein</fullName>
    </submittedName>
</protein>
<dbReference type="PANTHER" id="PTHR43615">
    <property type="entry name" value="PHOSPHOENOLPYRUVATE SYNTHASE-RELATED"/>
    <property type="match status" value="1"/>
</dbReference>
<evidence type="ECO:0000256" key="1">
    <source>
        <dbReference type="SAM" id="MobiDB-lite"/>
    </source>
</evidence>
<name>A0ABW4X9Y3_9ACTN</name>
<dbReference type="InterPro" id="IPR002192">
    <property type="entry name" value="PPDK_AMP/ATP-bd"/>
</dbReference>
<keyword evidence="4" id="KW-1185">Reference proteome</keyword>